<feature type="domain" description="Multidrug resistance protein MdtA-like barrel-sandwich hybrid" evidence="4">
    <location>
        <begin position="68"/>
        <end position="249"/>
    </location>
</feature>
<dbReference type="RefSeq" id="WP_091714029.1">
    <property type="nucleotide sequence ID" value="NZ_FOSH01000010.1"/>
</dbReference>
<keyword evidence="3" id="KW-0472">Membrane</keyword>
<dbReference type="SUPFAM" id="SSF111369">
    <property type="entry name" value="HlyD-like secretion proteins"/>
    <property type="match status" value="1"/>
</dbReference>
<keyword evidence="3" id="KW-0812">Transmembrane</keyword>
<proteinExistence type="inferred from homology"/>
<dbReference type="InterPro" id="IPR058625">
    <property type="entry name" value="MdtA-like_BSH"/>
</dbReference>
<dbReference type="GO" id="GO:0015562">
    <property type="term" value="F:efflux transmembrane transporter activity"/>
    <property type="evidence" value="ECO:0007669"/>
    <property type="project" value="TreeGrafter"/>
</dbReference>
<reference evidence="6" key="1">
    <citation type="submission" date="2016-10" db="EMBL/GenBank/DDBJ databases">
        <authorList>
            <person name="Varghese N."/>
            <person name="Submissions S."/>
        </authorList>
    </citation>
    <scope>NUCLEOTIDE SEQUENCE [LARGE SCALE GENOMIC DNA]</scope>
    <source>
        <strain evidence="6">DSM 11578</strain>
    </source>
</reference>
<evidence type="ECO:0000256" key="3">
    <source>
        <dbReference type="SAM" id="Phobius"/>
    </source>
</evidence>
<dbReference type="AlphaFoldDB" id="A0A1I3ZBE6"/>
<dbReference type="EMBL" id="FOSH01000010">
    <property type="protein sequence ID" value="SFK41200.1"/>
    <property type="molecule type" value="Genomic_DNA"/>
</dbReference>
<dbReference type="PANTHER" id="PTHR30469">
    <property type="entry name" value="MULTIDRUG RESISTANCE PROTEIN MDTA"/>
    <property type="match status" value="1"/>
</dbReference>
<feature type="coiled-coil region" evidence="2">
    <location>
        <begin position="195"/>
        <end position="222"/>
    </location>
</feature>
<dbReference type="GO" id="GO:1990281">
    <property type="term" value="C:efflux pump complex"/>
    <property type="evidence" value="ECO:0007669"/>
    <property type="project" value="TreeGrafter"/>
</dbReference>
<dbReference type="OrthoDB" id="8524475at2"/>
<keyword evidence="2" id="KW-0175">Coiled coil</keyword>
<gene>
    <name evidence="5" type="ORF">SAMN04488079_11062</name>
</gene>
<dbReference type="PANTHER" id="PTHR30469:SF15">
    <property type="entry name" value="HLYD FAMILY OF SECRETION PROTEINS"/>
    <property type="match status" value="1"/>
</dbReference>
<comment type="similarity">
    <text evidence="1">Belongs to the membrane fusion protein (MFP) (TC 8.A.1) family.</text>
</comment>
<feature type="transmembrane region" description="Helical" evidence="3">
    <location>
        <begin position="7"/>
        <end position="26"/>
    </location>
</feature>
<evidence type="ECO:0000313" key="5">
    <source>
        <dbReference type="EMBL" id="SFK41200.1"/>
    </source>
</evidence>
<evidence type="ECO:0000259" key="4">
    <source>
        <dbReference type="Pfam" id="PF25917"/>
    </source>
</evidence>
<accession>A0A1I3ZBE6</accession>
<evidence type="ECO:0000256" key="2">
    <source>
        <dbReference type="SAM" id="Coils"/>
    </source>
</evidence>
<dbReference type="Gene3D" id="2.40.50.100">
    <property type="match status" value="1"/>
</dbReference>
<dbReference type="Pfam" id="PF25917">
    <property type="entry name" value="BSH_RND"/>
    <property type="match status" value="1"/>
</dbReference>
<keyword evidence="3" id="KW-1133">Transmembrane helix</keyword>
<dbReference type="Proteomes" id="UP000198924">
    <property type="component" value="Unassembled WGS sequence"/>
</dbReference>
<keyword evidence="6" id="KW-1185">Reference proteome</keyword>
<dbReference type="Gene3D" id="2.40.30.170">
    <property type="match status" value="1"/>
</dbReference>
<dbReference type="Gene3D" id="1.10.287.470">
    <property type="entry name" value="Helix hairpin bin"/>
    <property type="match status" value="1"/>
</dbReference>
<dbReference type="STRING" id="45496.SAMN04488079_11062"/>
<evidence type="ECO:0000256" key="1">
    <source>
        <dbReference type="ARBA" id="ARBA00009477"/>
    </source>
</evidence>
<organism evidence="5 6">
    <name type="scientific">Methylophaga sulfidovorans</name>
    <dbReference type="NCBI Taxonomy" id="45496"/>
    <lineage>
        <taxon>Bacteria</taxon>
        <taxon>Pseudomonadati</taxon>
        <taxon>Pseudomonadota</taxon>
        <taxon>Gammaproteobacteria</taxon>
        <taxon>Thiotrichales</taxon>
        <taxon>Piscirickettsiaceae</taxon>
        <taxon>Methylophaga</taxon>
    </lineage>
</organism>
<name>A0A1I3ZBE6_9GAMM</name>
<protein>
    <submittedName>
        <fullName evidence="5">HlyD family secretion protein</fullName>
    </submittedName>
</protein>
<sequence length="412" mass="45876">MVKLKKFLLPVLILGLTILIVVVLIATKPKATPKDTQQKAWLVNAVSAEITTVSPQITVYGRIETPRDATLKAAVEADVEHVLVLEGETVTQGELLLQLDKTDVELIKQQRQADVEEITASIANENVRYQRDLTLLENQKQLVKLADKAVQRAKKLEQNKLTSAAALDESSAAYQQQVLAQKQLQNDIAEHPSRLAQLQASKKRAEALLKQSEVNLERTDIRAPFASRVAKLNVAVGDRVRPGDSLINVYDFNNLEVRAQIPGRYSQQIRQMMQHNQQILATAKIDNELVKLELKRLSGEVRLDSGGVDGLFRLVTHPDNLALGTFVELQLQLSEQHNVIELPFSALYGLDRVYLIKDGHLKAITIERVGEVVGKDNQHRLLIRSDEIHNGDLIVTTQLPNAITGLAVETEL</sequence>
<evidence type="ECO:0000313" key="6">
    <source>
        <dbReference type="Proteomes" id="UP000198924"/>
    </source>
</evidence>